<dbReference type="SUPFAM" id="SSF50985">
    <property type="entry name" value="RCC1/BLIP-II"/>
    <property type="match status" value="1"/>
</dbReference>
<feature type="repeat" description="RCC1" evidence="6">
    <location>
        <begin position="371"/>
        <end position="425"/>
    </location>
</feature>
<dbReference type="Gene3D" id="3.30.40.10">
    <property type="entry name" value="Zinc/RING finger domain, C3HC4 (zinc finger)"/>
    <property type="match status" value="1"/>
</dbReference>
<dbReference type="OrthoDB" id="5370059at2759"/>
<evidence type="ECO:0000256" key="2">
    <source>
        <dbReference type="ARBA" id="ARBA00022737"/>
    </source>
</evidence>
<feature type="compositionally biased region" description="Basic residues" evidence="7">
    <location>
        <begin position="520"/>
        <end position="536"/>
    </location>
</feature>
<dbReference type="InterPro" id="IPR028641">
    <property type="entry name" value="RCC2"/>
</dbReference>
<evidence type="ECO:0000313" key="10">
    <source>
        <dbReference type="Proteomes" id="UP000823405"/>
    </source>
</evidence>
<dbReference type="GO" id="GO:0031267">
    <property type="term" value="F:small GTPase binding"/>
    <property type="evidence" value="ECO:0007669"/>
    <property type="project" value="TreeGrafter"/>
</dbReference>
<dbReference type="PROSITE" id="PS00626">
    <property type="entry name" value="RCC1_2"/>
    <property type="match status" value="1"/>
</dbReference>
<feature type="repeat" description="RCC1" evidence="6">
    <location>
        <begin position="263"/>
        <end position="318"/>
    </location>
</feature>
<keyword evidence="1" id="KW-0479">Metal-binding</keyword>
<keyword evidence="4" id="KW-0862">Zinc</keyword>
<feature type="repeat" description="RCC1" evidence="6">
    <location>
        <begin position="199"/>
        <end position="262"/>
    </location>
</feature>
<dbReference type="Proteomes" id="UP000823405">
    <property type="component" value="Unassembled WGS sequence"/>
</dbReference>
<dbReference type="PROSITE" id="PS50012">
    <property type="entry name" value="RCC1_3"/>
    <property type="match status" value="5"/>
</dbReference>
<gene>
    <name evidence="9" type="ORF">BGZ97_004278</name>
</gene>
<feature type="compositionally biased region" description="Basic and acidic residues" evidence="7">
    <location>
        <begin position="496"/>
        <end position="506"/>
    </location>
</feature>
<dbReference type="InterPro" id="IPR019787">
    <property type="entry name" value="Znf_PHD-finger"/>
</dbReference>
<dbReference type="Gene3D" id="2.130.10.30">
    <property type="entry name" value="Regulator of chromosome condensation 1/beta-lactamase-inhibitor protein II"/>
    <property type="match status" value="2"/>
</dbReference>
<dbReference type="GO" id="GO:0008270">
    <property type="term" value="F:zinc ion binding"/>
    <property type="evidence" value="ECO:0007669"/>
    <property type="project" value="UniProtKB-KW"/>
</dbReference>
<dbReference type="InterPro" id="IPR019786">
    <property type="entry name" value="Zinc_finger_PHD-type_CS"/>
</dbReference>
<dbReference type="EMBL" id="JAAAIN010002058">
    <property type="protein sequence ID" value="KAG0297503.1"/>
    <property type="molecule type" value="Genomic_DNA"/>
</dbReference>
<dbReference type="Pfam" id="PF25390">
    <property type="entry name" value="WD40_RLD"/>
    <property type="match status" value="1"/>
</dbReference>
<dbReference type="PROSITE" id="PS01359">
    <property type="entry name" value="ZF_PHD_1"/>
    <property type="match status" value="1"/>
</dbReference>
<dbReference type="InterPro" id="IPR009091">
    <property type="entry name" value="RCC1/BLIP-II"/>
</dbReference>
<dbReference type="PROSITE" id="PS50016">
    <property type="entry name" value="ZF_PHD_2"/>
    <property type="match status" value="1"/>
</dbReference>
<sequence length="547" mass="58585">MSAPTSGTPEWGKVLIAGGTDWDMIGRKPKPGETREILQVAIDNLTCISVPHLETFHVIREFADLKVIKAITGPNAAHSVFITDDGDAWTMGRNEKGQLGLGDNTPHVGGPVKVPTIYTNAGKKSTNVKFVTGAVGRHHTILVSDTGAVYAAGDNKMGQLGNSNHKDHTSFVHVTSLGKEKATGVACGAEYTMVISDKGQLWAFGSPEFGQLGNKTNGQYLQQSNRLVHIPQASPVLVSGLQGKTIVEVDCGTNHTIARDSDGRVYSWGFGGYGRLGHAKQEDLWSPMPIDQFTGTNALTRATKIAAGSTFSMALDGQRQLWLWGKWKTTGDGGGGTPWMYPRTLYDLNGWAFKTINGGGVTLFALPVTEPCTIAWGQGALHCELGFGEGEARSATKPDKVRPMEGLTMLDVSCGLGHTLLLCKPGQEKIQDLPKWPVLDVEEHCIECLSAEDEDNMLLCDKCDSGTHLSCTVPRLQEVPDIDWFCQSCTRAKEKNRTKQLDDDSKPATGAAAGAGTKAPAKRKAPAAKGGSKKSKANPASDEEDSE</sequence>
<evidence type="ECO:0000259" key="8">
    <source>
        <dbReference type="PROSITE" id="PS50016"/>
    </source>
</evidence>
<dbReference type="InterPro" id="IPR013083">
    <property type="entry name" value="Znf_RING/FYVE/PHD"/>
</dbReference>
<evidence type="ECO:0000256" key="1">
    <source>
        <dbReference type="ARBA" id="ARBA00022723"/>
    </source>
</evidence>
<reference evidence="9" key="1">
    <citation type="journal article" date="2020" name="Fungal Divers.">
        <title>Resolving the Mortierellaceae phylogeny through synthesis of multi-gene phylogenetics and phylogenomics.</title>
        <authorList>
            <person name="Vandepol N."/>
            <person name="Liber J."/>
            <person name="Desiro A."/>
            <person name="Na H."/>
            <person name="Kennedy M."/>
            <person name="Barry K."/>
            <person name="Grigoriev I.V."/>
            <person name="Miller A.N."/>
            <person name="O'Donnell K."/>
            <person name="Stajich J.E."/>
            <person name="Bonito G."/>
        </authorList>
    </citation>
    <scope>NUCLEOTIDE SEQUENCE</scope>
    <source>
        <strain evidence="9">NVP60</strain>
    </source>
</reference>
<dbReference type="AlphaFoldDB" id="A0A9P6QTY6"/>
<feature type="region of interest" description="Disordered" evidence="7">
    <location>
        <begin position="496"/>
        <end position="547"/>
    </location>
</feature>
<dbReference type="InterPro" id="IPR058923">
    <property type="entry name" value="RCC1-like_dom"/>
</dbReference>
<feature type="compositionally biased region" description="Low complexity" evidence="7">
    <location>
        <begin position="507"/>
        <end position="519"/>
    </location>
</feature>
<dbReference type="InterPro" id="IPR000408">
    <property type="entry name" value="Reg_chr_condens"/>
</dbReference>
<evidence type="ECO:0000256" key="4">
    <source>
        <dbReference type="ARBA" id="ARBA00022833"/>
    </source>
</evidence>
<keyword evidence="10" id="KW-1185">Reference proteome</keyword>
<dbReference type="SMART" id="SM00249">
    <property type="entry name" value="PHD"/>
    <property type="match status" value="1"/>
</dbReference>
<dbReference type="PANTHER" id="PTHR46207">
    <property type="entry name" value="PROTEIN RCC2"/>
    <property type="match status" value="1"/>
</dbReference>
<proteinExistence type="predicted"/>
<dbReference type="SUPFAM" id="SSF57903">
    <property type="entry name" value="FYVE/PHD zinc finger"/>
    <property type="match status" value="1"/>
</dbReference>
<keyword evidence="3 5" id="KW-0863">Zinc-finger</keyword>
<evidence type="ECO:0000313" key="9">
    <source>
        <dbReference type="EMBL" id="KAG0297503.1"/>
    </source>
</evidence>
<protein>
    <recommendedName>
        <fullName evidence="8">PHD-type domain-containing protein</fullName>
    </recommendedName>
</protein>
<feature type="domain" description="PHD-type" evidence="8">
    <location>
        <begin position="442"/>
        <end position="492"/>
    </location>
</feature>
<evidence type="ECO:0000256" key="3">
    <source>
        <dbReference type="ARBA" id="ARBA00022771"/>
    </source>
</evidence>
<dbReference type="GO" id="GO:0016020">
    <property type="term" value="C:membrane"/>
    <property type="evidence" value="ECO:0007669"/>
    <property type="project" value="TreeGrafter"/>
</dbReference>
<evidence type="ECO:0000256" key="5">
    <source>
        <dbReference type="PROSITE-ProRule" id="PRU00146"/>
    </source>
</evidence>
<comment type="caution">
    <text evidence="9">The sequence shown here is derived from an EMBL/GenBank/DDBJ whole genome shotgun (WGS) entry which is preliminary data.</text>
</comment>
<name>A0A9P6QTY6_9FUNG</name>
<evidence type="ECO:0000256" key="6">
    <source>
        <dbReference type="PROSITE-ProRule" id="PRU00235"/>
    </source>
</evidence>
<feature type="repeat" description="RCC1" evidence="6">
    <location>
        <begin position="147"/>
        <end position="198"/>
    </location>
</feature>
<organism evidence="9 10">
    <name type="scientific">Linnemannia gamsii</name>
    <dbReference type="NCBI Taxonomy" id="64522"/>
    <lineage>
        <taxon>Eukaryota</taxon>
        <taxon>Fungi</taxon>
        <taxon>Fungi incertae sedis</taxon>
        <taxon>Mucoromycota</taxon>
        <taxon>Mortierellomycotina</taxon>
        <taxon>Mortierellomycetes</taxon>
        <taxon>Mortierellales</taxon>
        <taxon>Mortierellaceae</taxon>
        <taxon>Linnemannia</taxon>
    </lineage>
</organism>
<feature type="repeat" description="RCC1" evidence="6">
    <location>
        <begin position="86"/>
        <end position="146"/>
    </location>
</feature>
<dbReference type="InterPro" id="IPR001965">
    <property type="entry name" value="Znf_PHD"/>
</dbReference>
<evidence type="ECO:0000256" key="7">
    <source>
        <dbReference type="SAM" id="MobiDB-lite"/>
    </source>
</evidence>
<dbReference type="InterPro" id="IPR011011">
    <property type="entry name" value="Znf_FYVE_PHD"/>
</dbReference>
<dbReference type="Pfam" id="PF00628">
    <property type="entry name" value="PHD"/>
    <property type="match status" value="1"/>
</dbReference>
<keyword evidence="2" id="KW-0677">Repeat</keyword>
<accession>A0A9P6QTY6</accession>
<dbReference type="PRINTS" id="PR00633">
    <property type="entry name" value="RCCNDNSATION"/>
</dbReference>
<dbReference type="PANTHER" id="PTHR46207:SF1">
    <property type="entry name" value="PROTEIN RCC2"/>
    <property type="match status" value="1"/>
</dbReference>